<dbReference type="Proteomes" id="UP000032141">
    <property type="component" value="Chromosome C6"/>
</dbReference>
<feature type="compositionally biased region" description="Basic and acidic residues" evidence="2">
    <location>
        <begin position="101"/>
        <end position="128"/>
    </location>
</feature>
<dbReference type="PANTHER" id="PTHR24299">
    <property type="entry name" value="CYTOCHROME P450 FAMILY 1"/>
    <property type="match status" value="1"/>
</dbReference>
<dbReference type="EnsemblPlants" id="Bo6g056020.1">
    <property type="protein sequence ID" value="Bo6g056020.1"/>
    <property type="gene ID" value="Bo6g056020"/>
</dbReference>
<keyword evidence="4" id="KW-1185">Reference proteome</keyword>
<dbReference type="Gene3D" id="1.10.630.10">
    <property type="entry name" value="Cytochrome P450"/>
    <property type="match status" value="1"/>
</dbReference>
<dbReference type="InterPro" id="IPR001128">
    <property type="entry name" value="Cyt_P450"/>
</dbReference>
<feature type="coiled-coil region" evidence="1">
    <location>
        <begin position="222"/>
        <end position="256"/>
    </location>
</feature>
<organism evidence="3 4">
    <name type="scientific">Brassica oleracea var. oleracea</name>
    <dbReference type="NCBI Taxonomy" id="109376"/>
    <lineage>
        <taxon>Eukaryota</taxon>
        <taxon>Viridiplantae</taxon>
        <taxon>Streptophyta</taxon>
        <taxon>Embryophyta</taxon>
        <taxon>Tracheophyta</taxon>
        <taxon>Spermatophyta</taxon>
        <taxon>Magnoliopsida</taxon>
        <taxon>eudicotyledons</taxon>
        <taxon>Gunneridae</taxon>
        <taxon>Pentapetalae</taxon>
        <taxon>rosids</taxon>
        <taxon>malvids</taxon>
        <taxon>Brassicales</taxon>
        <taxon>Brassicaceae</taxon>
        <taxon>Brassiceae</taxon>
        <taxon>Brassica</taxon>
    </lineage>
</organism>
<dbReference type="GO" id="GO:0005506">
    <property type="term" value="F:iron ion binding"/>
    <property type="evidence" value="ECO:0007669"/>
    <property type="project" value="InterPro"/>
</dbReference>
<dbReference type="GO" id="GO:0016705">
    <property type="term" value="F:oxidoreductase activity, acting on paired donors, with incorporation or reduction of molecular oxygen"/>
    <property type="evidence" value="ECO:0007669"/>
    <property type="project" value="InterPro"/>
</dbReference>
<evidence type="ECO:0000313" key="3">
    <source>
        <dbReference type="EnsemblPlants" id="Bo6g056020.1"/>
    </source>
</evidence>
<feature type="region of interest" description="Disordered" evidence="2">
    <location>
        <begin position="1"/>
        <end position="22"/>
    </location>
</feature>
<dbReference type="SUPFAM" id="SSF48264">
    <property type="entry name" value="Cytochrome P450"/>
    <property type="match status" value="1"/>
</dbReference>
<sequence>MARRLTYDEKGKGVAQTSEPLRSGRILVPEGCPELVEQRRVNARNVHLRDREPLRQDRYQVPRARHNHDERRDNQYREKQGQRRSVGPYDSRGTRAYETGSKGDRSYLKEGAHHNSSRREERWVDSGRRFPTTNRTVDSFGSRSGEPFSETGRRNLNKERQPNNPEDGVIPRSPLKSVKTHVPRAAPQLEEIPNEVLEVVREELREVMIQYTSCADPTESAARRERVRRAEEQGEVEEVEETAENMARQMLNVQRTWVQAESPEVVPPRVPATCRLGGVSLSDQEGEISSQQGRVSAKKRLGRPPVVRKLGVISTRAGAASTKSRKVAQLKGSPKRRVGRQTVNSKKTELLNQAVGASTSNPKTKKPKGQLPPEPRGWPFIGNLFHMLMNRPAHVWIHRSMEDMQTKIGCFRFARVHVITVTSSEIAREVLREKDEALADRSESYSRNLISHGYKEVIFSSYGESWKLMKKMMITKLMSPTMLSKTLDDRTLEADNIVTYVFNLSLSGSINEVG</sequence>
<reference evidence="3 4" key="1">
    <citation type="journal article" date="2014" name="Genome Biol.">
        <title>Transcriptome and methylome profiling reveals relics of genome dominance in the mesopolyploid Brassica oleracea.</title>
        <authorList>
            <person name="Parkin I.A."/>
            <person name="Koh C."/>
            <person name="Tang H."/>
            <person name="Robinson S.J."/>
            <person name="Kagale S."/>
            <person name="Clarke W.E."/>
            <person name="Town C.D."/>
            <person name="Nixon J."/>
            <person name="Krishnakumar V."/>
            <person name="Bidwell S.L."/>
            <person name="Denoeud F."/>
            <person name="Belcram H."/>
            <person name="Links M.G."/>
            <person name="Just J."/>
            <person name="Clarke C."/>
            <person name="Bender T."/>
            <person name="Huebert T."/>
            <person name="Mason A.S."/>
            <person name="Pires J.C."/>
            <person name="Barker G."/>
            <person name="Moore J."/>
            <person name="Walley P.G."/>
            <person name="Manoli S."/>
            <person name="Batley J."/>
            <person name="Edwards D."/>
            <person name="Nelson M.N."/>
            <person name="Wang X."/>
            <person name="Paterson A.H."/>
            <person name="King G."/>
            <person name="Bancroft I."/>
            <person name="Chalhoub B."/>
            <person name="Sharpe A.G."/>
        </authorList>
    </citation>
    <scope>NUCLEOTIDE SEQUENCE</scope>
    <source>
        <strain evidence="3 4">cv. TO1000</strain>
    </source>
</reference>
<feature type="compositionally biased region" description="Basic residues" evidence="2">
    <location>
        <begin position="323"/>
        <end position="339"/>
    </location>
</feature>
<feature type="region of interest" description="Disordered" evidence="2">
    <location>
        <begin position="317"/>
        <end position="375"/>
    </location>
</feature>
<dbReference type="InterPro" id="IPR036396">
    <property type="entry name" value="Cyt_P450_sf"/>
</dbReference>
<dbReference type="Pfam" id="PF00067">
    <property type="entry name" value="p450"/>
    <property type="match status" value="1"/>
</dbReference>
<evidence type="ECO:0000256" key="1">
    <source>
        <dbReference type="SAM" id="Coils"/>
    </source>
</evidence>
<feature type="compositionally biased region" description="Basic and acidic residues" evidence="2">
    <location>
        <begin position="67"/>
        <end position="81"/>
    </location>
</feature>
<feature type="region of interest" description="Disordered" evidence="2">
    <location>
        <begin position="51"/>
        <end position="183"/>
    </location>
</feature>
<dbReference type="AlphaFoldDB" id="A0A0D3CSM2"/>
<dbReference type="HOGENOM" id="CLU_530371_0_0_1"/>
<feature type="compositionally biased region" description="Basic and acidic residues" evidence="2">
    <location>
        <begin position="151"/>
        <end position="161"/>
    </location>
</feature>
<reference evidence="3" key="2">
    <citation type="submission" date="2015-03" db="UniProtKB">
        <authorList>
            <consortium name="EnsemblPlants"/>
        </authorList>
    </citation>
    <scope>IDENTIFICATION</scope>
</reference>
<dbReference type="eggNOG" id="KOG1075">
    <property type="taxonomic scope" value="Eukaryota"/>
</dbReference>
<dbReference type="GO" id="GO:0020037">
    <property type="term" value="F:heme binding"/>
    <property type="evidence" value="ECO:0007669"/>
    <property type="project" value="InterPro"/>
</dbReference>
<dbReference type="GO" id="GO:0004497">
    <property type="term" value="F:monooxygenase activity"/>
    <property type="evidence" value="ECO:0007669"/>
    <property type="project" value="InterPro"/>
</dbReference>
<dbReference type="Gramene" id="Bo6g056020.1">
    <property type="protein sequence ID" value="Bo6g056020.1"/>
    <property type="gene ID" value="Bo6g056020"/>
</dbReference>
<accession>A0A0D3CSM2</accession>
<keyword evidence="1" id="KW-0175">Coiled coil</keyword>
<dbReference type="STRING" id="109376.A0A0D3CSM2"/>
<name>A0A0D3CSM2_BRAOL</name>
<evidence type="ECO:0000313" key="4">
    <source>
        <dbReference type="Proteomes" id="UP000032141"/>
    </source>
</evidence>
<dbReference type="PANTHER" id="PTHR24299:SF52">
    <property type="entry name" value="CYTOCHROME P450"/>
    <property type="match status" value="1"/>
</dbReference>
<feature type="compositionally biased region" description="Basic and acidic residues" evidence="2">
    <location>
        <begin position="51"/>
        <end position="60"/>
    </location>
</feature>
<feature type="compositionally biased region" description="Basic and acidic residues" evidence="2">
    <location>
        <begin position="1"/>
        <end position="12"/>
    </location>
</feature>
<proteinExistence type="predicted"/>
<feature type="compositionally biased region" description="Polar residues" evidence="2">
    <location>
        <begin position="131"/>
        <end position="142"/>
    </location>
</feature>
<protein>
    <submittedName>
        <fullName evidence="3">Uncharacterized protein</fullName>
    </submittedName>
</protein>
<evidence type="ECO:0000256" key="2">
    <source>
        <dbReference type="SAM" id="MobiDB-lite"/>
    </source>
</evidence>
<dbReference type="eggNOG" id="KOG0156">
    <property type="taxonomic scope" value="Eukaryota"/>
</dbReference>